<dbReference type="Proteomes" id="UP001163046">
    <property type="component" value="Unassembled WGS sequence"/>
</dbReference>
<comment type="caution">
    <text evidence="2">The sequence shown here is derived from an EMBL/GenBank/DDBJ whole genome shotgun (WGS) entry which is preliminary data.</text>
</comment>
<feature type="region of interest" description="Disordered" evidence="1">
    <location>
        <begin position="1"/>
        <end position="25"/>
    </location>
</feature>
<accession>A0A9W9Z514</accession>
<dbReference type="AlphaFoldDB" id="A0A9W9Z514"/>
<evidence type="ECO:0000256" key="1">
    <source>
        <dbReference type="SAM" id="MobiDB-lite"/>
    </source>
</evidence>
<evidence type="ECO:0000313" key="3">
    <source>
        <dbReference type="Proteomes" id="UP001163046"/>
    </source>
</evidence>
<name>A0A9W9Z514_9CNID</name>
<dbReference type="EMBL" id="MU826826">
    <property type="protein sequence ID" value="KAJ7375095.1"/>
    <property type="molecule type" value="Genomic_DNA"/>
</dbReference>
<feature type="compositionally biased region" description="Basic and acidic residues" evidence="1">
    <location>
        <begin position="106"/>
        <end position="126"/>
    </location>
</feature>
<protein>
    <submittedName>
        <fullName evidence="2">Gametoproteintin-binding protein 2</fullName>
    </submittedName>
</protein>
<keyword evidence="3" id="KW-1185">Reference proteome</keyword>
<feature type="compositionally biased region" description="Basic residues" evidence="1">
    <location>
        <begin position="95"/>
        <end position="105"/>
    </location>
</feature>
<gene>
    <name evidence="2" type="primary">GGNBP2_4</name>
    <name evidence="2" type="ORF">OS493_001829</name>
</gene>
<organism evidence="2 3">
    <name type="scientific">Desmophyllum pertusum</name>
    <dbReference type="NCBI Taxonomy" id="174260"/>
    <lineage>
        <taxon>Eukaryota</taxon>
        <taxon>Metazoa</taxon>
        <taxon>Cnidaria</taxon>
        <taxon>Anthozoa</taxon>
        <taxon>Hexacorallia</taxon>
        <taxon>Scleractinia</taxon>
        <taxon>Caryophylliina</taxon>
        <taxon>Caryophylliidae</taxon>
        <taxon>Desmophyllum</taxon>
    </lineage>
</organism>
<feature type="region of interest" description="Disordered" evidence="1">
    <location>
        <begin position="55"/>
        <end position="126"/>
    </location>
</feature>
<evidence type="ECO:0000313" key="2">
    <source>
        <dbReference type="EMBL" id="KAJ7375095.1"/>
    </source>
</evidence>
<feature type="compositionally biased region" description="Low complexity" evidence="1">
    <location>
        <begin position="79"/>
        <end position="94"/>
    </location>
</feature>
<sequence length="200" mass="22277">MNGHGDSCEEDEDDGDSGGSPCSCEDLSNCERRNVEKIGYVAEYNKWSRVVYKSGDTCNHVKDPSRMGADDEDTCPDCSSGSPSSGGSSQSANGKGRKKKGKNKDKKQNSPRHEKQEKPAERIDDEEKRLLNLMGWKDGGTESTECISSEEDLCISEQEILRFKANHSSVSQQRRKLREKLRQQFDNMTLKDGLNVGVVH</sequence>
<reference evidence="2" key="1">
    <citation type="submission" date="2023-01" db="EMBL/GenBank/DDBJ databases">
        <title>Genome assembly of the deep-sea coral Lophelia pertusa.</title>
        <authorList>
            <person name="Herrera S."/>
            <person name="Cordes E."/>
        </authorList>
    </citation>
    <scope>NUCLEOTIDE SEQUENCE</scope>
    <source>
        <strain evidence="2">USNM1676648</strain>
        <tissue evidence="2">Polyp</tissue>
    </source>
</reference>
<feature type="compositionally biased region" description="Basic and acidic residues" evidence="1">
    <location>
        <begin position="59"/>
        <end position="69"/>
    </location>
</feature>
<proteinExistence type="predicted"/>